<feature type="transmembrane region" description="Helical" evidence="11">
    <location>
        <begin position="414"/>
        <end position="432"/>
    </location>
</feature>
<dbReference type="PANTHER" id="PTHR48021:SF96">
    <property type="entry name" value="FACILITATED TREHALOSE TRANSPORTER TRET1-1-RELATED"/>
    <property type="match status" value="1"/>
</dbReference>
<feature type="chain" id="PRO_5040116185" description="Facilitated trehalose transporter Tret1" evidence="12">
    <location>
        <begin position="20"/>
        <end position="961"/>
    </location>
</feature>
<evidence type="ECO:0000256" key="12">
    <source>
        <dbReference type="SAM" id="SignalP"/>
    </source>
</evidence>
<dbReference type="InterPro" id="IPR036259">
    <property type="entry name" value="MFS_trans_sf"/>
</dbReference>
<dbReference type="PROSITE" id="PS00217">
    <property type="entry name" value="SUGAR_TRANSPORT_2"/>
    <property type="match status" value="2"/>
</dbReference>
<feature type="non-terminal residue" evidence="14">
    <location>
        <position position="1"/>
    </location>
</feature>
<evidence type="ECO:0000256" key="2">
    <source>
        <dbReference type="ARBA" id="ARBA00022448"/>
    </source>
</evidence>
<keyword evidence="4" id="KW-0762">Sugar transport</keyword>
<keyword evidence="6 11" id="KW-1133">Transmembrane helix</keyword>
<evidence type="ECO:0000256" key="9">
    <source>
        <dbReference type="ARBA" id="ARBA00024348"/>
    </source>
</evidence>
<feature type="transmembrane region" description="Helical" evidence="11">
    <location>
        <begin position="527"/>
        <end position="550"/>
    </location>
</feature>
<dbReference type="InterPro" id="IPR003663">
    <property type="entry name" value="Sugar/inositol_transpt"/>
</dbReference>
<evidence type="ECO:0000256" key="10">
    <source>
        <dbReference type="ARBA" id="ARBA00069106"/>
    </source>
</evidence>
<comment type="subcellular location">
    <subcellularLocation>
        <location evidence="1">Cell membrane</location>
        <topology evidence="1">Multi-pass membrane protein</topology>
    </subcellularLocation>
</comment>
<dbReference type="EMBL" id="WJQU01000001">
    <property type="protein sequence ID" value="KAJ6645579.1"/>
    <property type="molecule type" value="Genomic_DNA"/>
</dbReference>
<dbReference type="PROSITE" id="PS50850">
    <property type="entry name" value="MFS"/>
    <property type="match status" value="2"/>
</dbReference>
<dbReference type="InterPro" id="IPR005828">
    <property type="entry name" value="MFS_sugar_transport-like"/>
</dbReference>
<evidence type="ECO:0000256" key="3">
    <source>
        <dbReference type="ARBA" id="ARBA00022475"/>
    </source>
</evidence>
<feature type="transmembrane region" description="Helical" evidence="11">
    <location>
        <begin position="640"/>
        <end position="661"/>
    </location>
</feature>
<organism evidence="14 15">
    <name type="scientific">Pseudolycoriella hygida</name>
    <dbReference type="NCBI Taxonomy" id="35572"/>
    <lineage>
        <taxon>Eukaryota</taxon>
        <taxon>Metazoa</taxon>
        <taxon>Ecdysozoa</taxon>
        <taxon>Arthropoda</taxon>
        <taxon>Hexapoda</taxon>
        <taxon>Insecta</taxon>
        <taxon>Pterygota</taxon>
        <taxon>Neoptera</taxon>
        <taxon>Endopterygota</taxon>
        <taxon>Diptera</taxon>
        <taxon>Nematocera</taxon>
        <taxon>Sciaroidea</taxon>
        <taxon>Sciaridae</taxon>
        <taxon>Pseudolycoriella</taxon>
    </lineage>
</organism>
<proteinExistence type="inferred from homology"/>
<evidence type="ECO:0000256" key="8">
    <source>
        <dbReference type="ARBA" id="ARBA00023180"/>
    </source>
</evidence>
<feature type="transmembrane region" description="Helical" evidence="11">
    <location>
        <begin position="347"/>
        <end position="369"/>
    </location>
</feature>
<keyword evidence="2" id="KW-0813">Transport</keyword>
<keyword evidence="5 11" id="KW-0812">Transmembrane</keyword>
<dbReference type="OrthoDB" id="6612291at2759"/>
<feature type="transmembrane region" description="Helical" evidence="11">
    <location>
        <begin position="157"/>
        <end position="175"/>
    </location>
</feature>
<comment type="caution">
    <text evidence="14">The sequence shown here is derived from an EMBL/GenBank/DDBJ whole genome shotgun (WGS) entry which is preliminary data.</text>
</comment>
<dbReference type="FunFam" id="1.20.1250.20:FF:000055">
    <property type="entry name" value="Facilitated trehalose transporter Tret1-2 homolog"/>
    <property type="match status" value="2"/>
</dbReference>
<evidence type="ECO:0000259" key="13">
    <source>
        <dbReference type="PROSITE" id="PS50850"/>
    </source>
</evidence>
<feature type="transmembrane region" description="Helical" evidence="11">
    <location>
        <begin position="833"/>
        <end position="855"/>
    </location>
</feature>
<dbReference type="AlphaFoldDB" id="A0A9Q0S597"/>
<feature type="transmembrane region" description="Helical" evidence="11">
    <location>
        <begin position="43"/>
        <end position="64"/>
    </location>
</feature>
<feature type="transmembrane region" description="Helical" evidence="11">
    <location>
        <begin position="245"/>
        <end position="272"/>
    </location>
</feature>
<feature type="transmembrane region" description="Helical" evidence="11">
    <location>
        <begin position="583"/>
        <end position="603"/>
    </location>
</feature>
<feature type="transmembrane region" description="Helical" evidence="11">
    <location>
        <begin position="71"/>
        <end position="87"/>
    </location>
</feature>
<dbReference type="Gene3D" id="1.20.1250.20">
    <property type="entry name" value="MFS general substrate transporter like domains"/>
    <property type="match status" value="3"/>
</dbReference>
<keyword evidence="12" id="KW-0732">Signal</keyword>
<feature type="transmembrane region" description="Helical" evidence="11">
    <location>
        <begin position="130"/>
        <end position="151"/>
    </location>
</feature>
<feature type="transmembrane region" description="Helical" evidence="11">
    <location>
        <begin position="381"/>
        <end position="402"/>
    </location>
</feature>
<feature type="transmembrane region" description="Helical" evidence="11">
    <location>
        <begin position="900"/>
        <end position="918"/>
    </location>
</feature>
<dbReference type="Pfam" id="PF00083">
    <property type="entry name" value="Sugar_tr"/>
    <property type="match status" value="2"/>
</dbReference>
<name>A0A9Q0S597_9DIPT</name>
<feature type="transmembrane region" description="Helical" evidence="11">
    <location>
        <begin position="93"/>
        <end position="118"/>
    </location>
</feature>
<evidence type="ECO:0000256" key="11">
    <source>
        <dbReference type="SAM" id="Phobius"/>
    </source>
</evidence>
<protein>
    <recommendedName>
        <fullName evidence="10">Facilitated trehalose transporter Tret1</fullName>
    </recommendedName>
</protein>
<evidence type="ECO:0000256" key="4">
    <source>
        <dbReference type="ARBA" id="ARBA00022597"/>
    </source>
</evidence>
<evidence type="ECO:0000256" key="6">
    <source>
        <dbReference type="ARBA" id="ARBA00022989"/>
    </source>
</evidence>
<dbReference type="InterPro" id="IPR050549">
    <property type="entry name" value="MFS_Trehalose_Transporter"/>
</dbReference>
<feature type="transmembrane region" description="Helical" evidence="11">
    <location>
        <begin position="488"/>
        <end position="507"/>
    </location>
</feature>
<dbReference type="GO" id="GO:0015574">
    <property type="term" value="F:trehalose transmembrane transporter activity"/>
    <property type="evidence" value="ECO:0007669"/>
    <property type="project" value="UniProtKB-ARBA"/>
</dbReference>
<evidence type="ECO:0000256" key="5">
    <source>
        <dbReference type="ARBA" id="ARBA00022692"/>
    </source>
</evidence>
<evidence type="ECO:0000313" key="14">
    <source>
        <dbReference type="EMBL" id="KAJ6645579.1"/>
    </source>
</evidence>
<gene>
    <name evidence="14" type="primary">Tret1_18</name>
    <name evidence="14" type="ORF">Bhyg_00785</name>
</gene>
<feature type="transmembrane region" description="Helical" evidence="11">
    <location>
        <begin position="557"/>
        <end position="577"/>
    </location>
</feature>
<dbReference type="NCBIfam" id="TIGR00879">
    <property type="entry name" value="SP"/>
    <property type="match status" value="1"/>
</dbReference>
<keyword evidence="7 11" id="KW-0472">Membrane</keyword>
<feature type="transmembrane region" description="Helical" evidence="11">
    <location>
        <begin position="615"/>
        <end position="634"/>
    </location>
</feature>
<feature type="signal peptide" evidence="12">
    <location>
        <begin position="1"/>
        <end position="19"/>
    </location>
</feature>
<dbReference type="InterPro" id="IPR005829">
    <property type="entry name" value="Sugar_transporter_CS"/>
</dbReference>
<feature type="transmembrane region" description="Helical" evidence="11">
    <location>
        <begin position="313"/>
        <end position="335"/>
    </location>
</feature>
<comment type="similarity">
    <text evidence="9">Belongs to the major facilitator superfamily. Sugar transporter (TC 2.A.1.1) family. Trehalose transporter subfamily.</text>
</comment>
<keyword evidence="15" id="KW-1185">Reference proteome</keyword>
<dbReference type="PANTHER" id="PTHR48021">
    <property type="match status" value="1"/>
</dbReference>
<feature type="transmembrane region" description="Helical" evidence="11">
    <location>
        <begin position="770"/>
        <end position="792"/>
    </location>
</feature>
<accession>A0A9Q0S597</accession>
<dbReference type="SUPFAM" id="SSF103473">
    <property type="entry name" value="MFS general substrate transporter"/>
    <property type="match status" value="2"/>
</dbReference>
<reference evidence="14" key="1">
    <citation type="submission" date="2022-07" db="EMBL/GenBank/DDBJ databases">
        <authorList>
            <person name="Trinca V."/>
            <person name="Uliana J.V.C."/>
            <person name="Torres T.T."/>
            <person name="Ward R.J."/>
            <person name="Monesi N."/>
        </authorList>
    </citation>
    <scope>NUCLEOTIDE SEQUENCE</scope>
    <source>
        <strain evidence="14">HSMRA1968</strain>
        <tissue evidence="14">Whole embryos</tissue>
    </source>
</reference>
<feature type="transmembrane region" description="Helical" evidence="11">
    <location>
        <begin position="867"/>
        <end position="888"/>
    </location>
</feature>
<dbReference type="PRINTS" id="PR00171">
    <property type="entry name" value="SUGRTRNSPORT"/>
</dbReference>
<sequence length="961" mass="104808">TILSLCVSMAYFCIGLVRGYSAPAVPSMETLNPELLPNKFIASWTSSIPPLGACIGSIVAGPLMHYIGRKYTILCAGPTWVVSWLIIANAPNWHYLMIGRGLSGFCVGLSLPSAQIYVTECTDPKIRGVIGSFPSISMSSGVLMAYIFGTFFAWDHLAWTCCGVAVGLTMIMIAMPRSPVWLRSKNRNSEAERSIKWLGLESQAKNVEMSLHVIEKGPEKQSITATKVSSDDNPHSWKTLMSRPILMPLAIGLTLLAIQQLSGIDSIIFFTVEIFRASGSSIDGNLATIIVGTVQLISNIASLFFVDKSGRKPLLIASGIVMCLSNASMGVAFYLNEHGYTSFGYLPLVSLIVFMMGFSIGFGCIPFLLMGEIFPTAQRSLLSSIAGSTNLGMMFLVIKSFHPLEQVITTAGTFWIYSILCFLGVLFVIFFVPETKGADLDSIGKLFLKKSDDNLKTDSKGGDVDKNKQNGQEKCDNSTHNAIIKQTILSLCISVSYFCIGLVRGYSAPAVPSIKEINPDLLPTKDIASWISSIPPCFAFIGSLVAGPLMHFIGRKYTILIAAPIWVVAWITIGYAANWYQILAGRMLSGLCVGLVLPSAQIYVTECTDPKIRGVIGSFPSISMSGGILTAYIFGTFITWYNLAWMSCGVAVSLILLMITMPRSPVWLQSKNFNIEAEKSTKWLGLKPQMKRIDLQNEKVCAPSNQKNENPAKVLQEDNPHSLKTLMSRPILMPLAIGLTLLAIQQLSGIDSIIFFTVEIFRASGSSIDGHLATIIVGTVQLVSNIASLFFVDKSGRKPLLIASGIVMCLSNASMGVAFYLNEHGYTSFGYLPLVSLIVFMMGFSIGFGCIPFLLMGEIFPTAQRSFLSSIAGSMNLGIMFVVIKTYHPLEEAISTAGTFWIYSILCFLGALFVIFFVPETKGRDLDSISKLFLKEGDDGLNKTKENCQQNCDTRIEMTKL</sequence>
<feature type="transmembrane region" description="Helical" evidence="11">
    <location>
        <begin position="799"/>
        <end position="821"/>
    </location>
</feature>
<keyword evidence="3" id="KW-1003">Cell membrane</keyword>
<feature type="domain" description="Major facilitator superfamily (MFS) profile" evidence="13">
    <location>
        <begin position="1"/>
        <end position="436"/>
    </location>
</feature>
<dbReference type="Proteomes" id="UP001151699">
    <property type="component" value="Chromosome A"/>
</dbReference>
<evidence type="ECO:0000256" key="7">
    <source>
        <dbReference type="ARBA" id="ARBA00023136"/>
    </source>
</evidence>
<feature type="transmembrane region" description="Helical" evidence="11">
    <location>
        <begin position="284"/>
        <end position="306"/>
    </location>
</feature>
<keyword evidence="8" id="KW-0325">Glycoprotein</keyword>
<feature type="transmembrane region" description="Helical" evidence="11">
    <location>
        <begin position="731"/>
        <end position="758"/>
    </location>
</feature>
<dbReference type="GO" id="GO:0005886">
    <property type="term" value="C:plasma membrane"/>
    <property type="evidence" value="ECO:0007669"/>
    <property type="project" value="UniProtKB-SubCell"/>
</dbReference>
<evidence type="ECO:0000313" key="15">
    <source>
        <dbReference type="Proteomes" id="UP001151699"/>
    </source>
</evidence>
<evidence type="ECO:0000256" key="1">
    <source>
        <dbReference type="ARBA" id="ARBA00004651"/>
    </source>
</evidence>
<dbReference type="InterPro" id="IPR020846">
    <property type="entry name" value="MFS_dom"/>
</dbReference>
<feature type="domain" description="Major facilitator superfamily (MFS) profile" evidence="13">
    <location>
        <begin position="489"/>
        <end position="922"/>
    </location>
</feature>